<evidence type="ECO:0000259" key="14">
    <source>
        <dbReference type="Pfam" id="PF02772"/>
    </source>
</evidence>
<evidence type="ECO:0000313" key="17">
    <source>
        <dbReference type="Proteomes" id="UP000811492"/>
    </source>
</evidence>
<feature type="binding site" description="in other chain" evidence="10">
    <location>
        <position position="56"/>
    </location>
    <ligand>
        <name>L-methionine</name>
        <dbReference type="ChEBI" id="CHEBI:57844"/>
        <note>ligand shared between two neighboring subunits</note>
    </ligand>
</feature>
<comment type="pathway">
    <text evidence="1 10">Amino-acid biosynthesis; S-adenosyl-L-methionine biosynthesis; S-adenosyl-L-methionine from L-methionine: step 1/1.</text>
</comment>
<feature type="binding site" description="in other chain" evidence="10">
    <location>
        <begin position="258"/>
        <end position="259"/>
    </location>
    <ligand>
        <name>ATP</name>
        <dbReference type="ChEBI" id="CHEBI:30616"/>
        <note>ligand shared between two neighboring subunits</note>
    </ligand>
</feature>
<dbReference type="EC" id="2.5.1.6" evidence="10"/>
<dbReference type="PROSITE" id="PS00376">
    <property type="entry name" value="ADOMET_SYNTHASE_1"/>
    <property type="match status" value="1"/>
</dbReference>
<name>A0ABS5M415_9MICO</name>
<dbReference type="SUPFAM" id="SSF55973">
    <property type="entry name" value="S-adenosylmethionine synthetase"/>
    <property type="match status" value="3"/>
</dbReference>
<dbReference type="CDD" id="cd18079">
    <property type="entry name" value="S-AdoMet_synt"/>
    <property type="match status" value="1"/>
</dbReference>
<dbReference type="Pfam" id="PF02773">
    <property type="entry name" value="S-AdoMet_synt_C"/>
    <property type="match status" value="1"/>
</dbReference>
<keyword evidence="17" id="KW-1185">Reference proteome</keyword>
<sequence>MSLRQFTSESVTEGHPDKICDRISDTILDAMLAQDPGARVAVETLVTTGLVHVAGEVSTSGYVEIPQLVRDAVREIGYTSSEMGFDASSCGVSVSIGQQSPDIAGGVDTSLEVRSGSDDADDELNRQGAGDQGIMFGFATDETPELHPLPSWIAHRLAERLTEVRKSGELPELRPDGKTQVTIGYDGDRAASVEAIVVSTQHHVDMTQPALRDAVERLVIRPVLERVELASAQAELFINPAGPFVVGGPMGDAGLTGRKIIIDTYGGASRHGGGAFSGKDPSKVDRSAAYAMRWVAKHVVRAGLAARAELQVAYAIGRAHPVGLYVETFGTETVPLDRIERAVRDVFDLRPLAIIRDLELLRPIYAQTSAYGHFGRELPEFTWESTPRVAELRAAAGL</sequence>
<dbReference type="Pfam" id="PF00438">
    <property type="entry name" value="S-AdoMet_synt_N"/>
    <property type="match status" value="1"/>
</dbReference>
<feature type="binding site" description="in other chain" evidence="10">
    <location>
        <position position="15"/>
    </location>
    <ligand>
        <name>ATP</name>
        <dbReference type="ChEBI" id="CHEBI:30616"/>
        <note>ligand shared between two neighboring subunits</note>
    </ligand>
</feature>
<keyword evidence="4 10" id="KW-0808">Transferase</keyword>
<evidence type="ECO:0000259" key="15">
    <source>
        <dbReference type="Pfam" id="PF02773"/>
    </source>
</evidence>
<keyword evidence="3 10" id="KW-0554">One-carbon metabolism</keyword>
<comment type="subunit">
    <text evidence="10">Homotetramer; dimer of dimers.</text>
</comment>
<dbReference type="PANTHER" id="PTHR11964">
    <property type="entry name" value="S-ADENOSYLMETHIONINE SYNTHETASE"/>
    <property type="match status" value="1"/>
</dbReference>
<gene>
    <name evidence="10" type="primary">metK</name>
    <name evidence="16" type="ORF">JSQ98_04270</name>
</gene>
<dbReference type="InterPro" id="IPR022636">
    <property type="entry name" value="S-AdoMet_synthetase_sfam"/>
</dbReference>
<feature type="binding site" evidence="10">
    <location>
        <position position="43"/>
    </location>
    <ligand>
        <name>K(+)</name>
        <dbReference type="ChEBI" id="CHEBI:29103"/>
    </ligand>
</feature>
<evidence type="ECO:0000256" key="12">
    <source>
        <dbReference type="RuleBase" id="RU004462"/>
    </source>
</evidence>
<accession>A0ABS5M415</accession>
<evidence type="ECO:0000256" key="3">
    <source>
        <dbReference type="ARBA" id="ARBA00022563"/>
    </source>
</evidence>
<comment type="caution">
    <text evidence="10">Lacks conserved residue(s) required for the propagation of feature annotation.</text>
</comment>
<keyword evidence="8 10" id="KW-0460">Magnesium</keyword>
<comment type="caution">
    <text evidence="16">The sequence shown here is derived from an EMBL/GenBank/DDBJ whole genome shotgun (WGS) entry which is preliminary data.</text>
</comment>
<feature type="domain" description="S-adenosylmethionine synthetase central" evidence="14">
    <location>
        <begin position="127"/>
        <end position="244"/>
    </location>
</feature>
<keyword evidence="6 10" id="KW-0547">Nucleotide-binding</keyword>
<evidence type="ECO:0000313" key="16">
    <source>
        <dbReference type="EMBL" id="MBS3181411.1"/>
    </source>
</evidence>
<evidence type="ECO:0000256" key="11">
    <source>
        <dbReference type="RuleBase" id="RU000542"/>
    </source>
</evidence>
<dbReference type="InterPro" id="IPR022628">
    <property type="entry name" value="S-AdoMet_synt_N"/>
</dbReference>
<dbReference type="Proteomes" id="UP000811492">
    <property type="component" value="Unassembled WGS sequence"/>
</dbReference>
<keyword evidence="9 10" id="KW-0630">Potassium</keyword>
<evidence type="ECO:0000256" key="10">
    <source>
        <dbReference type="HAMAP-Rule" id="MF_00086"/>
    </source>
</evidence>
<organism evidence="16 17">
    <name type="scientific">Leucobacter manosquensis</name>
    <dbReference type="NCBI Taxonomy" id="2810611"/>
    <lineage>
        <taxon>Bacteria</taxon>
        <taxon>Bacillati</taxon>
        <taxon>Actinomycetota</taxon>
        <taxon>Actinomycetes</taxon>
        <taxon>Micrococcales</taxon>
        <taxon>Microbacteriaceae</taxon>
        <taxon>Leucobacter</taxon>
    </lineage>
</organism>
<evidence type="ECO:0000256" key="1">
    <source>
        <dbReference type="ARBA" id="ARBA00005224"/>
    </source>
</evidence>
<evidence type="ECO:0000256" key="8">
    <source>
        <dbReference type="ARBA" id="ARBA00022842"/>
    </source>
</evidence>
<dbReference type="NCBIfam" id="TIGR01034">
    <property type="entry name" value="metK"/>
    <property type="match status" value="1"/>
</dbReference>
<dbReference type="HAMAP" id="MF_00086">
    <property type="entry name" value="S_AdoMet_synth1"/>
    <property type="match status" value="1"/>
</dbReference>
<comment type="similarity">
    <text evidence="2 10 12">Belongs to the AdoMet synthase family.</text>
</comment>
<feature type="binding site" evidence="10">
    <location>
        <position position="279"/>
    </location>
    <ligand>
        <name>ATP</name>
        <dbReference type="ChEBI" id="CHEBI:30616"/>
        <note>ligand shared between two neighboring subunits</note>
    </ligand>
</feature>
<dbReference type="InterPro" id="IPR022630">
    <property type="entry name" value="S-AdoMet_synt_C"/>
</dbReference>
<dbReference type="InterPro" id="IPR022631">
    <property type="entry name" value="ADOMET_SYNTHASE_CS"/>
</dbReference>
<evidence type="ECO:0000256" key="9">
    <source>
        <dbReference type="ARBA" id="ARBA00022958"/>
    </source>
</evidence>
<dbReference type="PIRSF" id="PIRSF000497">
    <property type="entry name" value="MAT"/>
    <property type="match status" value="1"/>
</dbReference>
<comment type="subcellular location">
    <subcellularLocation>
        <location evidence="10 11">Cytoplasm</location>
    </subcellularLocation>
</comment>
<feature type="region of interest" description="Flexible loop" evidence="10">
    <location>
        <begin position="99"/>
        <end position="109"/>
    </location>
</feature>
<comment type="function">
    <text evidence="10">Catalyzes the formation of S-adenosylmethionine (AdoMet) from methionine and ATP. The overall synthetic reaction is composed of two sequential steps, AdoMet formation and the subsequent tripolyphosphate hydrolysis which occurs prior to release of AdoMet from the enzyme.</text>
</comment>
<evidence type="ECO:0000259" key="13">
    <source>
        <dbReference type="Pfam" id="PF00438"/>
    </source>
</evidence>
<dbReference type="InterPro" id="IPR022629">
    <property type="entry name" value="S-AdoMet_synt_central"/>
</dbReference>
<dbReference type="GO" id="GO:0004478">
    <property type="term" value="F:methionine adenosyltransferase activity"/>
    <property type="evidence" value="ECO:0007669"/>
    <property type="project" value="UniProtKB-EC"/>
</dbReference>
<dbReference type="EMBL" id="JAFEVO010000001">
    <property type="protein sequence ID" value="MBS3181411.1"/>
    <property type="molecule type" value="Genomic_DNA"/>
</dbReference>
<dbReference type="InterPro" id="IPR002133">
    <property type="entry name" value="S-AdoMet_synthetase"/>
</dbReference>
<feature type="binding site" evidence="10">
    <location>
        <position position="252"/>
    </location>
    <ligand>
        <name>L-methionine</name>
        <dbReference type="ChEBI" id="CHEBI:57844"/>
        <note>ligand shared between two neighboring subunits</note>
    </ligand>
</feature>
<dbReference type="PROSITE" id="PS00377">
    <property type="entry name" value="ADOMET_SYNTHASE_2"/>
    <property type="match status" value="1"/>
</dbReference>
<comment type="cofactor">
    <cofactor evidence="10">
        <name>Mg(2+)</name>
        <dbReference type="ChEBI" id="CHEBI:18420"/>
    </cofactor>
    <text evidence="10">Binds 2 divalent ions per subunit.</text>
</comment>
<feature type="binding site" description="in other chain" evidence="10">
    <location>
        <begin position="176"/>
        <end position="178"/>
    </location>
    <ligand>
        <name>ATP</name>
        <dbReference type="ChEBI" id="CHEBI:30616"/>
        <note>ligand shared between two neighboring subunits</note>
    </ligand>
</feature>
<feature type="binding site" evidence="10">
    <location>
        <position position="252"/>
    </location>
    <ligand>
        <name>ATP</name>
        <dbReference type="ChEBI" id="CHEBI:30616"/>
        <note>ligand shared between two neighboring subunits</note>
    </ligand>
</feature>
<evidence type="ECO:0000256" key="6">
    <source>
        <dbReference type="ARBA" id="ARBA00022741"/>
    </source>
</evidence>
<feature type="binding site" evidence="10">
    <location>
        <position position="275"/>
    </location>
    <ligand>
        <name>ATP</name>
        <dbReference type="ChEBI" id="CHEBI:30616"/>
        <note>ligand shared between two neighboring subunits</note>
    </ligand>
</feature>
<dbReference type="RefSeq" id="WP_200328691.1">
    <property type="nucleotide sequence ID" value="NZ_JAFEVO010000001.1"/>
</dbReference>
<reference evidence="16 17" key="1">
    <citation type="submission" date="2021-02" db="EMBL/GenBank/DDBJ databases">
        <title>Draft genome and description of Leucobacter sp nov strain Marseille-Q4368.</title>
        <authorList>
            <person name="Boxberger M."/>
            <person name="La Scola B."/>
        </authorList>
    </citation>
    <scope>NUCLEOTIDE SEQUENCE [LARGE SCALE GENOMIC DNA]</scope>
    <source>
        <strain evidence="16 17">Marseille-Q4368</strain>
    </source>
</reference>
<feature type="domain" description="S-adenosylmethionine synthetase C-terminal" evidence="15">
    <location>
        <begin position="246"/>
        <end position="384"/>
    </location>
</feature>
<keyword evidence="10" id="KW-0963">Cytoplasm</keyword>
<evidence type="ECO:0000256" key="4">
    <source>
        <dbReference type="ARBA" id="ARBA00022679"/>
    </source>
</evidence>
<proteinExistence type="inferred from homology"/>
<feature type="binding site" description="in other chain" evidence="10">
    <location>
        <position position="283"/>
    </location>
    <ligand>
        <name>L-methionine</name>
        <dbReference type="ChEBI" id="CHEBI:57844"/>
        <note>ligand shared between two neighboring subunits</note>
    </ligand>
</feature>
<evidence type="ECO:0000256" key="5">
    <source>
        <dbReference type="ARBA" id="ARBA00022723"/>
    </source>
</evidence>
<evidence type="ECO:0000256" key="2">
    <source>
        <dbReference type="ARBA" id="ARBA00009685"/>
    </source>
</evidence>
<comment type="catalytic activity">
    <reaction evidence="10">
        <text>L-methionine + ATP + H2O = S-adenosyl-L-methionine + phosphate + diphosphate</text>
        <dbReference type="Rhea" id="RHEA:21080"/>
        <dbReference type="ChEBI" id="CHEBI:15377"/>
        <dbReference type="ChEBI" id="CHEBI:30616"/>
        <dbReference type="ChEBI" id="CHEBI:33019"/>
        <dbReference type="ChEBI" id="CHEBI:43474"/>
        <dbReference type="ChEBI" id="CHEBI:57844"/>
        <dbReference type="ChEBI" id="CHEBI:59789"/>
        <dbReference type="EC" id="2.5.1.6"/>
    </reaction>
</comment>
<dbReference type="Gene3D" id="3.30.300.10">
    <property type="match status" value="3"/>
</dbReference>
<evidence type="ECO:0000256" key="7">
    <source>
        <dbReference type="ARBA" id="ARBA00022840"/>
    </source>
</evidence>
<dbReference type="Pfam" id="PF02772">
    <property type="entry name" value="S-AdoMet_synt_M"/>
    <property type="match status" value="1"/>
</dbReference>
<keyword evidence="5 10" id="KW-0479">Metal-binding</keyword>
<feature type="binding site" description="in other chain" evidence="10">
    <location>
        <position position="99"/>
    </location>
    <ligand>
        <name>L-methionine</name>
        <dbReference type="ChEBI" id="CHEBI:57844"/>
        <note>ligand shared between two neighboring subunits</note>
    </ligand>
</feature>
<comment type="cofactor">
    <cofactor evidence="10">
        <name>K(+)</name>
        <dbReference type="ChEBI" id="CHEBI:29103"/>
    </cofactor>
    <text evidence="10">Binds 1 potassium ion per subunit.</text>
</comment>
<keyword evidence="7 10" id="KW-0067">ATP-binding</keyword>
<protein>
    <recommendedName>
        <fullName evidence="10">S-adenosylmethionine synthase</fullName>
        <shortName evidence="10">AdoMet synthase</shortName>
        <ecNumber evidence="10">2.5.1.6</ecNumber>
    </recommendedName>
    <alternativeName>
        <fullName evidence="10">MAT</fullName>
    </alternativeName>
    <alternativeName>
        <fullName evidence="10">Methionine adenosyltransferase</fullName>
    </alternativeName>
</protein>
<feature type="domain" description="S-adenosylmethionine synthetase N-terminal" evidence="13">
    <location>
        <begin position="5"/>
        <end position="101"/>
    </location>
</feature>
<feature type="binding site" evidence="10">
    <location>
        <position position="17"/>
    </location>
    <ligand>
        <name>Mg(2+)</name>
        <dbReference type="ChEBI" id="CHEBI:18420"/>
    </ligand>
</feature>